<dbReference type="RefSeq" id="WP_331216181.1">
    <property type="nucleotide sequence ID" value="NZ_JAZGQK010000017.1"/>
</dbReference>
<sequence length="161" mass="17737">MYRLLTTVVLALHFGFLAYLVCGGFLAWRWPRTVWLHLAAAAWGVTVVAARITCPLTYLEHWSRRQAGESGVGRGFIDRYIEGVVYPERYAVLAQVLVGVLVVVSWAGLLYRRRGIRPGAPAPVAQGHAEETGPAGGPDPASIRAARRPRPRTRPRSPGQR</sequence>
<gene>
    <name evidence="3" type="ORF">V1633_21625</name>
</gene>
<feature type="transmembrane region" description="Helical" evidence="2">
    <location>
        <begin position="90"/>
        <end position="111"/>
    </location>
</feature>
<reference evidence="3 4" key="1">
    <citation type="submission" date="2024-01" db="EMBL/GenBank/DDBJ databases">
        <title>Genome insights into Plantactinospora sonchi sp. nov.</title>
        <authorList>
            <person name="Wang L."/>
        </authorList>
    </citation>
    <scope>NUCLEOTIDE SEQUENCE [LARGE SCALE GENOMIC DNA]</scope>
    <source>
        <strain evidence="3 4">NEAU-QY2</strain>
    </source>
</reference>
<feature type="region of interest" description="Disordered" evidence="1">
    <location>
        <begin position="121"/>
        <end position="161"/>
    </location>
</feature>
<evidence type="ECO:0000256" key="1">
    <source>
        <dbReference type="SAM" id="MobiDB-lite"/>
    </source>
</evidence>
<dbReference type="Pfam" id="PF10861">
    <property type="entry name" value="DUF2784"/>
    <property type="match status" value="1"/>
</dbReference>
<dbReference type="InterPro" id="IPR021218">
    <property type="entry name" value="DUF2784"/>
</dbReference>
<comment type="caution">
    <text evidence="3">The sequence shown here is derived from an EMBL/GenBank/DDBJ whole genome shotgun (WGS) entry which is preliminary data.</text>
</comment>
<keyword evidence="2" id="KW-1133">Transmembrane helix</keyword>
<organism evidence="3 4">
    <name type="scientific">Plantactinospora sonchi</name>
    <dbReference type="NCBI Taxonomy" id="1544735"/>
    <lineage>
        <taxon>Bacteria</taxon>
        <taxon>Bacillati</taxon>
        <taxon>Actinomycetota</taxon>
        <taxon>Actinomycetes</taxon>
        <taxon>Micromonosporales</taxon>
        <taxon>Micromonosporaceae</taxon>
        <taxon>Plantactinospora</taxon>
    </lineage>
</organism>
<dbReference type="Proteomes" id="UP001332243">
    <property type="component" value="Unassembled WGS sequence"/>
</dbReference>
<dbReference type="EMBL" id="JAZGQK010000017">
    <property type="protein sequence ID" value="MEE6261085.1"/>
    <property type="molecule type" value="Genomic_DNA"/>
</dbReference>
<keyword evidence="2" id="KW-0472">Membrane</keyword>
<evidence type="ECO:0000313" key="4">
    <source>
        <dbReference type="Proteomes" id="UP001332243"/>
    </source>
</evidence>
<name>A0ABU7RX71_9ACTN</name>
<keyword evidence="4" id="KW-1185">Reference proteome</keyword>
<protein>
    <submittedName>
        <fullName evidence="3">DUF2784 domain-containing protein</fullName>
    </submittedName>
</protein>
<accession>A0ABU7RX71</accession>
<evidence type="ECO:0000313" key="3">
    <source>
        <dbReference type="EMBL" id="MEE6261085.1"/>
    </source>
</evidence>
<proteinExistence type="predicted"/>
<evidence type="ECO:0000256" key="2">
    <source>
        <dbReference type="SAM" id="Phobius"/>
    </source>
</evidence>
<feature type="transmembrane region" description="Helical" evidence="2">
    <location>
        <begin position="6"/>
        <end position="28"/>
    </location>
</feature>
<feature type="compositionally biased region" description="Basic residues" evidence="1">
    <location>
        <begin position="145"/>
        <end position="155"/>
    </location>
</feature>
<keyword evidence="2" id="KW-0812">Transmembrane</keyword>
<feature type="transmembrane region" description="Helical" evidence="2">
    <location>
        <begin position="35"/>
        <end position="58"/>
    </location>
</feature>